<dbReference type="SUPFAM" id="SSF103473">
    <property type="entry name" value="MFS general substrate transporter"/>
    <property type="match status" value="1"/>
</dbReference>
<evidence type="ECO:0000313" key="4">
    <source>
        <dbReference type="Proteomes" id="UP000192223"/>
    </source>
</evidence>
<dbReference type="PANTHER" id="PTHR11360:SF238">
    <property type="entry name" value="SD10469P"/>
    <property type="match status" value="1"/>
</dbReference>
<feature type="transmembrane region" description="Helical" evidence="2">
    <location>
        <begin position="32"/>
        <end position="58"/>
    </location>
</feature>
<keyword evidence="2" id="KW-0472">Membrane</keyword>
<gene>
    <name evidence="5" type="primary">LOC108741197</name>
</gene>
<dbReference type="RefSeq" id="XP_018331401.1">
    <property type="nucleotide sequence ID" value="XM_018475899.2"/>
</dbReference>
<evidence type="ECO:0000256" key="1">
    <source>
        <dbReference type="ARBA" id="ARBA00004141"/>
    </source>
</evidence>
<dbReference type="PANTHER" id="PTHR11360">
    <property type="entry name" value="MONOCARBOXYLATE TRANSPORTER"/>
    <property type="match status" value="1"/>
</dbReference>
<feature type="transmembrane region" description="Helical" evidence="2">
    <location>
        <begin position="404"/>
        <end position="423"/>
    </location>
</feature>
<dbReference type="Gene3D" id="1.20.1250.20">
    <property type="entry name" value="MFS general substrate transporter like domains"/>
    <property type="match status" value="2"/>
</dbReference>
<feature type="transmembrane region" description="Helical" evidence="2">
    <location>
        <begin position="97"/>
        <end position="116"/>
    </location>
</feature>
<dbReference type="STRING" id="224129.A0A1W4X5M5"/>
<reference evidence="5" key="1">
    <citation type="submission" date="2025-08" db="UniProtKB">
        <authorList>
            <consortium name="RefSeq"/>
        </authorList>
    </citation>
    <scope>IDENTIFICATION</scope>
    <source>
        <tissue evidence="5">Entire body</tissue>
    </source>
</reference>
<dbReference type="Pfam" id="PF07690">
    <property type="entry name" value="MFS_1"/>
    <property type="match status" value="1"/>
</dbReference>
<feature type="transmembrane region" description="Helical" evidence="2">
    <location>
        <begin position="443"/>
        <end position="465"/>
    </location>
</feature>
<dbReference type="InParanoid" id="A0A1W4X5M5"/>
<dbReference type="OrthoDB" id="6509908at2759"/>
<sequence length="596" mass="65048">MTSGRIRSAFVVIDGEEEALETIITIPPDGGWGWVVMVSSFFCNMIADGLVFMFGVYLDDISKTLRSDPTSVANINSAMTGVYSFAGPFASALTNRYGFRTAAVVGSLIGCAGYLLTSQTIEIWQCYLTHGALTGVGTGLLYVPSIVVVGFYFEKWRALATSIAVTGSSVGMIVFPVIINFILTDYKWSIHFMVFGALFGLCLIFALVYKPLEPVRIEPTVERRVTFDLSNMPSRYNNASFPTNAAVYNKENMTFIPLKQESSETIYSGTISDSSREFASGFFSRLAFSSRVHQMSRERNISKCAACCRLCCRRKVRMKPVSRPFYRDDAFYTGSLAILPDYKKSQLATQRNVYEKSAIDYHISVTRTATAADLYAKHHACACCPDSCRRVLVTMLDLSILKSIPVLLVVFSGLFTTAGQYIPFTYIVPRSTQVGINDMDAKMLISIMGIANCVGRISSGILSTIPAIDPCCLTAVMLLIAGAATLSCSVSNTFWYQSLTCAIFGFCIAGPVSLRSVIIVELIGLSRLTSAFGLCLVFLGIGCFAGVPLAGFFVDMTGSFDYGFYFAGGVIVLSGILLIPVKPIAKKYPQTVEFLK</sequence>
<dbReference type="InterPro" id="IPR036259">
    <property type="entry name" value="MFS_trans_sf"/>
</dbReference>
<comment type="subcellular location">
    <subcellularLocation>
        <location evidence="1">Membrane</location>
        <topology evidence="1">Multi-pass membrane protein</topology>
    </subcellularLocation>
</comment>
<dbReference type="GeneID" id="108741197"/>
<evidence type="ECO:0000259" key="3">
    <source>
        <dbReference type="PROSITE" id="PS50850"/>
    </source>
</evidence>
<dbReference type="GO" id="GO:0008028">
    <property type="term" value="F:monocarboxylic acid transmembrane transporter activity"/>
    <property type="evidence" value="ECO:0007669"/>
    <property type="project" value="TreeGrafter"/>
</dbReference>
<protein>
    <submittedName>
        <fullName evidence="5">Monocarboxylate transporter 12-like isoform X1</fullName>
    </submittedName>
</protein>
<feature type="domain" description="Major facilitator superfamily (MFS) profile" evidence="3">
    <location>
        <begin position="33"/>
        <end position="586"/>
    </location>
</feature>
<keyword evidence="4" id="KW-1185">Reference proteome</keyword>
<feature type="transmembrane region" description="Helical" evidence="2">
    <location>
        <begin position="502"/>
        <end position="524"/>
    </location>
</feature>
<dbReference type="AlphaFoldDB" id="A0A1W4X5M5"/>
<name>A0A1W4X5M5_AGRPL</name>
<dbReference type="Proteomes" id="UP000192223">
    <property type="component" value="Unplaced"/>
</dbReference>
<dbReference type="KEGG" id="apln:108741197"/>
<dbReference type="CDD" id="cd17352">
    <property type="entry name" value="MFS_MCT_SLC16"/>
    <property type="match status" value="1"/>
</dbReference>
<evidence type="ECO:0000313" key="5">
    <source>
        <dbReference type="RefSeq" id="XP_018331401.1"/>
    </source>
</evidence>
<dbReference type="PROSITE" id="PS50850">
    <property type="entry name" value="MFS"/>
    <property type="match status" value="1"/>
</dbReference>
<dbReference type="InterPro" id="IPR050327">
    <property type="entry name" value="Proton-linked_MCT"/>
</dbReference>
<feature type="transmembrane region" description="Helical" evidence="2">
    <location>
        <begin position="128"/>
        <end position="152"/>
    </location>
</feature>
<feature type="transmembrane region" description="Helical" evidence="2">
    <location>
        <begin position="472"/>
        <end position="496"/>
    </location>
</feature>
<feature type="transmembrane region" description="Helical" evidence="2">
    <location>
        <begin position="531"/>
        <end position="550"/>
    </location>
</feature>
<dbReference type="InterPro" id="IPR011701">
    <property type="entry name" value="MFS"/>
</dbReference>
<accession>A0A1W4X5M5</accession>
<dbReference type="InterPro" id="IPR020846">
    <property type="entry name" value="MFS_dom"/>
</dbReference>
<dbReference type="GO" id="GO:0016020">
    <property type="term" value="C:membrane"/>
    <property type="evidence" value="ECO:0007669"/>
    <property type="project" value="UniProtKB-SubCell"/>
</dbReference>
<feature type="transmembrane region" description="Helical" evidence="2">
    <location>
        <begin position="188"/>
        <end position="209"/>
    </location>
</feature>
<keyword evidence="2" id="KW-0812">Transmembrane</keyword>
<organism evidence="4 5">
    <name type="scientific">Agrilus planipennis</name>
    <name type="common">Emerald ash borer</name>
    <name type="synonym">Agrilus marcopoli</name>
    <dbReference type="NCBI Taxonomy" id="224129"/>
    <lineage>
        <taxon>Eukaryota</taxon>
        <taxon>Metazoa</taxon>
        <taxon>Ecdysozoa</taxon>
        <taxon>Arthropoda</taxon>
        <taxon>Hexapoda</taxon>
        <taxon>Insecta</taxon>
        <taxon>Pterygota</taxon>
        <taxon>Neoptera</taxon>
        <taxon>Endopterygota</taxon>
        <taxon>Coleoptera</taxon>
        <taxon>Polyphaga</taxon>
        <taxon>Elateriformia</taxon>
        <taxon>Buprestoidea</taxon>
        <taxon>Buprestidae</taxon>
        <taxon>Agrilinae</taxon>
        <taxon>Agrilus</taxon>
    </lineage>
</organism>
<feature type="transmembrane region" description="Helical" evidence="2">
    <location>
        <begin position="159"/>
        <end position="182"/>
    </location>
</feature>
<feature type="transmembrane region" description="Helical" evidence="2">
    <location>
        <begin position="562"/>
        <end position="581"/>
    </location>
</feature>
<proteinExistence type="predicted"/>
<evidence type="ECO:0000256" key="2">
    <source>
        <dbReference type="SAM" id="Phobius"/>
    </source>
</evidence>
<keyword evidence="2" id="KW-1133">Transmembrane helix</keyword>